<evidence type="ECO:0000256" key="4">
    <source>
        <dbReference type="ARBA" id="ARBA00023143"/>
    </source>
</evidence>
<dbReference type="PANTHER" id="PTHR30435:SF12">
    <property type="entry name" value="FLAGELLAR BASAL BODY ROD PROTEIN FLGB"/>
    <property type="match status" value="1"/>
</dbReference>
<dbReference type="InterPro" id="IPR006300">
    <property type="entry name" value="FlgB"/>
</dbReference>
<keyword evidence="4 6" id="KW-0975">Bacterial flagellum</keyword>
<dbReference type="PROSITE" id="PS00588">
    <property type="entry name" value="FLAGELLA_BB_ROD"/>
    <property type="match status" value="1"/>
</dbReference>
<dbReference type="EMBL" id="CP018839">
    <property type="protein sequence ID" value="APR03229.1"/>
    <property type="molecule type" value="Genomic_DNA"/>
</dbReference>
<dbReference type="Proteomes" id="UP000185739">
    <property type="component" value="Chromosome"/>
</dbReference>
<dbReference type="PIRSF" id="PIRSF002889">
    <property type="entry name" value="Rod_FlgB"/>
    <property type="match status" value="1"/>
</dbReference>
<evidence type="ECO:0000313" key="7">
    <source>
        <dbReference type="EMBL" id="APR03229.1"/>
    </source>
</evidence>
<dbReference type="GO" id="GO:0030694">
    <property type="term" value="C:bacterial-type flagellum basal body, rod"/>
    <property type="evidence" value="ECO:0007669"/>
    <property type="project" value="InterPro"/>
</dbReference>
<dbReference type="NCBIfam" id="TIGR01396">
    <property type="entry name" value="FlgB"/>
    <property type="match status" value="1"/>
</dbReference>
<evidence type="ECO:0000256" key="5">
    <source>
        <dbReference type="ARBA" id="ARBA00024934"/>
    </source>
</evidence>
<dbReference type="PANTHER" id="PTHR30435">
    <property type="entry name" value="FLAGELLAR PROTEIN"/>
    <property type="match status" value="1"/>
</dbReference>
<comment type="function">
    <text evidence="5 6">Structural component of flagellum, the bacterial motility apparatus. Part of the rod structure of flagellar basal body.</text>
</comment>
<keyword evidence="7" id="KW-0966">Cell projection</keyword>
<accession>A0A1H5WAI8</accession>
<evidence type="ECO:0000256" key="1">
    <source>
        <dbReference type="ARBA" id="ARBA00004117"/>
    </source>
</evidence>
<dbReference type="AlphaFoldDB" id="A0A1H5WAI8"/>
<evidence type="ECO:0000256" key="3">
    <source>
        <dbReference type="ARBA" id="ARBA00014376"/>
    </source>
</evidence>
<dbReference type="KEGG" id="tcl:Tchl_0357"/>
<keyword evidence="7" id="KW-0969">Cilium</keyword>
<gene>
    <name evidence="7" type="ORF">Tchl_0357</name>
</gene>
<keyword evidence="7" id="KW-0282">Flagellum</keyword>
<organism evidence="7 8">
    <name type="scientific">Thauera chlorobenzoica</name>
    <dbReference type="NCBI Taxonomy" id="96773"/>
    <lineage>
        <taxon>Bacteria</taxon>
        <taxon>Pseudomonadati</taxon>
        <taxon>Pseudomonadota</taxon>
        <taxon>Betaproteobacteria</taxon>
        <taxon>Rhodocyclales</taxon>
        <taxon>Zoogloeaceae</taxon>
        <taxon>Thauera</taxon>
    </lineage>
</organism>
<comment type="subunit">
    <text evidence="6">The basal body constitutes a major portion of the flagellar organelle and consists of a number of rings mounted on a central rod.</text>
</comment>
<dbReference type="STRING" id="96773.Tchl_0357"/>
<protein>
    <recommendedName>
        <fullName evidence="3 6">Flagellar basal body rod protein FlgB</fullName>
    </recommendedName>
</protein>
<dbReference type="InterPro" id="IPR019776">
    <property type="entry name" value="Flagellar_basal_body_rod_CS"/>
</dbReference>
<dbReference type="RefSeq" id="WP_075146873.1">
    <property type="nucleotide sequence ID" value="NZ_CP018839.1"/>
</dbReference>
<evidence type="ECO:0000256" key="6">
    <source>
        <dbReference type="PIRNR" id="PIRNR002889"/>
    </source>
</evidence>
<comment type="subcellular location">
    <subcellularLocation>
        <location evidence="1 6">Bacterial flagellum basal body</location>
    </subcellularLocation>
</comment>
<proteinExistence type="inferred from homology"/>
<dbReference type="OrthoDB" id="9788334at2"/>
<sequence>MTDRLEEALNHHRQALSLRHERQKILAANIANADTPGFKARDIDFRTEFAAALGRRGGRLELAATAPGHLARRGAPAAVGEVLYRVPDQASLDGNTVDMDRERSAFADNSVRYQAALTLLNQRIQGLKGAMAPE</sequence>
<keyword evidence="8" id="KW-1185">Reference proteome</keyword>
<comment type="similarity">
    <text evidence="2 6">Belongs to the flagella basal body rod proteins family.</text>
</comment>
<evidence type="ECO:0000313" key="8">
    <source>
        <dbReference type="Proteomes" id="UP000185739"/>
    </source>
</evidence>
<name>A0A1H5WAI8_9RHOO</name>
<dbReference type="GO" id="GO:0071978">
    <property type="term" value="P:bacterial-type flagellum-dependent swarming motility"/>
    <property type="evidence" value="ECO:0007669"/>
    <property type="project" value="TreeGrafter"/>
</dbReference>
<reference evidence="7 8" key="1">
    <citation type="submission" date="2016-12" db="EMBL/GenBank/DDBJ databases">
        <title>Complete genome sequence of Thauera chlorobenzoica, a Betaproteobacterium degrading haloaromatics anaerobically to CO2 and halides.</title>
        <authorList>
            <person name="Goris T."/>
            <person name="Mergelsberg M."/>
            <person name="Boll M."/>
        </authorList>
    </citation>
    <scope>NUCLEOTIDE SEQUENCE [LARGE SCALE GENOMIC DNA]</scope>
    <source>
        <strain evidence="7 8">3CB1</strain>
    </source>
</reference>
<evidence type="ECO:0000256" key="2">
    <source>
        <dbReference type="ARBA" id="ARBA00009677"/>
    </source>
</evidence>
<dbReference type="InterPro" id="IPR001444">
    <property type="entry name" value="Flag_bb_rod_N"/>
</dbReference>
<dbReference type="Pfam" id="PF00460">
    <property type="entry name" value="Flg_bb_rod"/>
    <property type="match status" value="1"/>
</dbReference>